<dbReference type="SUPFAM" id="SSF48097">
    <property type="entry name" value="Regulator of G-protein signaling, RGS"/>
    <property type="match status" value="1"/>
</dbReference>
<keyword evidence="3" id="KW-1185">Reference proteome</keyword>
<dbReference type="InterPro" id="IPR044926">
    <property type="entry name" value="RGS_subdomain_2"/>
</dbReference>
<name>X6N6C6_RETFI</name>
<sequence length="173" mass="20573">HFKHTYTVRVKYCLERIYICAARVMTGQEYDVLFQNRYASLLNATFLRSLPDCLEDSLGREYLFRFLVQSFSGDLISFYERFKDFRGAVTESERKQIGSRLVMEFLTPDAKRELMISQDIKNKIMIKWKKIENKAKEIPADIFDPLYEWMITTIQDNSWLLFKSTLENLHISV</sequence>
<organism evidence="2 3">
    <name type="scientific">Reticulomyxa filosa</name>
    <dbReference type="NCBI Taxonomy" id="46433"/>
    <lineage>
        <taxon>Eukaryota</taxon>
        <taxon>Sar</taxon>
        <taxon>Rhizaria</taxon>
        <taxon>Retaria</taxon>
        <taxon>Foraminifera</taxon>
        <taxon>Monothalamids</taxon>
        <taxon>Reticulomyxidae</taxon>
        <taxon>Reticulomyxa</taxon>
    </lineage>
</organism>
<dbReference type="Pfam" id="PF00615">
    <property type="entry name" value="RGS"/>
    <property type="match status" value="1"/>
</dbReference>
<dbReference type="Proteomes" id="UP000023152">
    <property type="component" value="Unassembled WGS sequence"/>
</dbReference>
<proteinExistence type="predicted"/>
<dbReference type="Gene3D" id="1.10.167.10">
    <property type="entry name" value="Regulator of G-protein Signalling 4, domain 2"/>
    <property type="match status" value="1"/>
</dbReference>
<feature type="domain" description="RGS" evidence="1">
    <location>
        <begin position="49"/>
        <end position="162"/>
    </location>
</feature>
<dbReference type="PROSITE" id="PS50132">
    <property type="entry name" value="RGS"/>
    <property type="match status" value="1"/>
</dbReference>
<dbReference type="SMART" id="SM00315">
    <property type="entry name" value="RGS"/>
    <property type="match status" value="1"/>
</dbReference>
<reference evidence="2 3" key="1">
    <citation type="journal article" date="2013" name="Curr. Biol.">
        <title>The Genome of the Foraminiferan Reticulomyxa filosa.</title>
        <authorList>
            <person name="Glockner G."/>
            <person name="Hulsmann N."/>
            <person name="Schleicher M."/>
            <person name="Noegel A.A."/>
            <person name="Eichinger L."/>
            <person name="Gallinger C."/>
            <person name="Pawlowski J."/>
            <person name="Sierra R."/>
            <person name="Euteneuer U."/>
            <person name="Pillet L."/>
            <person name="Moustafa A."/>
            <person name="Platzer M."/>
            <person name="Groth M."/>
            <person name="Szafranski K."/>
            <person name="Schliwa M."/>
        </authorList>
    </citation>
    <scope>NUCLEOTIDE SEQUENCE [LARGE SCALE GENOMIC DNA]</scope>
</reference>
<feature type="non-terminal residue" evidence="2">
    <location>
        <position position="1"/>
    </location>
</feature>
<dbReference type="InterPro" id="IPR036305">
    <property type="entry name" value="RGS_sf"/>
</dbReference>
<evidence type="ECO:0000313" key="3">
    <source>
        <dbReference type="Proteomes" id="UP000023152"/>
    </source>
</evidence>
<comment type="caution">
    <text evidence="2">The sequence shown here is derived from an EMBL/GenBank/DDBJ whole genome shotgun (WGS) entry which is preliminary data.</text>
</comment>
<evidence type="ECO:0000259" key="1">
    <source>
        <dbReference type="PROSITE" id="PS50132"/>
    </source>
</evidence>
<dbReference type="InterPro" id="IPR016137">
    <property type="entry name" value="RGS"/>
</dbReference>
<gene>
    <name evidence="2" type="ORF">RFI_15895</name>
</gene>
<dbReference type="EMBL" id="ASPP01011748">
    <property type="protein sequence ID" value="ETO21309.1"/>
    <property type="molecule type" value="Genomic_DNA"/>
</dbReference>
<protein>
    <recommendedName>
        <fullName evidence="1">RGS domain-containing protein</fullName>
    </recommendedName>
</protein>
<evidence type="ECO:0000313" key="2">
    <source>
        <dbReference type="EMBL" id="ETO21309.1"/>
    </source>
</evidence>
<dbReference type="AlphaFoldDB" id="X6N6C6"/>
<accession>X6N6C6</accession>